<dbReference type="EMBL" id="RJJR01000015">
    <property type="protein sequence ID" value="RNI34071.1"/>
    <property type="molecule type" value="Genomic_DNA"/>
</dbReference>
<organism evidence="1 2">
    <name type="scientific">Hanamia caeni</name>
    <dbReference type="NCBI Taxonomy" id="2294116"/>
    <lineage>
        <taxon>Bacteria</taxon>
        <taxon>Pseudomonadati</taxon>
        <taxon>Bacteroidota</taxon>
        <taxon>Chitinophagia</taxon>
        <taxon>Chitinophagales</taxon>
        <taxon>Chitinophagaceae</taxon>
        <taxon>Hanamia</taxon>
    </lineage>
</organism>
<dbReference type="Pfam" id="PF13692">
    <property type="entry name" value="Glyco_trans_1_4"/>
    <property type="match status" value="1"/>
</dbReference>
<dbReference type="SUPFAM" id="SSF53756">
    <property type="entry name" value="UDP-Glycosyltransferase/glycogen phosphorylase"/>
    <property type="match status" value="1"/>
</dbReference>
<dbReference type="CDD" id="cd04950">
    <property type="entry name" value="GT4_TuaH-like"/>
    <property type="match status" value="1"/>
</dbReference>
<gene>
    <name evidence="1" type="ORF">EFY79_17350</name>
</gene>
<keyword evidence="2" id="KW-1185">Reference proteome</keyword>
<proteinExistence type="predicted"/>
<evidence type="ECO:0000313" key="1">
    <source>
        <dbReference type="EMBL" id="RNI34071.1"/>
    </source>
</evidence>
<dbReference type="Proteomes" id="UP000267223">
    <property type="component" value="Unassembled WGS sequence"/>
</dbReference>
<dbReference type="RefSeq" id="WP_123122010.1">
    <property type="nucleotide sequence ID" value="NZ_RJJR01000015.1"/>
</dbReference>
<dbReference type="GO" id="GO:0016740">
    <property type="term" value="F:transferase activity"/>
    <property type="evidence" value="ECO:0007669"/>
    <property type="project" value="UniProtKB-KW"/>
</dbReference>
<dbReference type="Gene3D" id="3.40.50.2000">
    <property type="entry name" value="Glycogen Phosphorylase B"/>
    <property type="match status" value="1"/>
</dbReference>
<protein>
    <submittedName>
        <fullName evidence="1">Glycosyltransferase family 1 protein</fullName>
    </submittedName>
</protein>
<comment type="caution">
    <text evidence="1">The sequence shown here is derived from an EMBL/GenBank/DDBJ whole genome shotgun (WGS) entry which is preliminary data.</text>
</comment>
<dbReference type="OrthoDB" id="9816564at2"/>
<reference evidence="1 2" key="1">
    <citation type="submission" date="2018-11" db="EMBL/GenBank/DDBJ databases">
        <title>Draft genome sequence of Ferruginibacter sp. BO-59.</title>
        <authorList>
            <person name="Im W.T."/>
        </authorList>
    </citation>
    <scope>NUCLEOTIDE SEQUENCE [LARGE SCALE GENOMIC DNA]</scope>
    <source>
        <strain evidence="1 2">BO-59</strain>
    </source>
</reference>
<name>A0A3M9N8K5_9BACT</name>
<dbReference type="AlphaFoldDB" id="A0A3M9N8K5"/>
<accession>A0A3M9N8K5</accession>
<sequence>MDIICFSHIRWNFVYQRPQHLLNRFAVNNRVFVIEEPVFDTSGPEYYEINKVEENKDLWVVNLHCSRGISDDHTNHTLKGLLDSLLYANDITKYITWYYTPMALAYSDHLEPIVTIYDCMDELSAFKFAPQSLKSWEQKLLSQADVVFTGGYSLYNEKKHLHHNIYPFPSSIDYAHFLKARNPTEEPLDQASIPHPRFGFYGVIDERFHLSLINELSKLRPDWHFILVGPIAKIDPSILPKGQNIYYTGGKQYDELPRYLAGWDVAILPFELNDSTKFISPTKTPEYLAGGKPVISTSITDVVNPYAKKDLVEIADTPAEFIKAAEKIFNTEDKQPWLRRVDDFLSNNSWDQTWKEMVEIIKEAMEKKPLIKNNKKQIYV</sequence>
<keyword evidence="1" id="KW-0808">Transferase</keyword>
<evidence type="ECO:0000313" key="2">
    <source>
        <dbReference type="Proteomes" id="UP000267223"/>
    </source>
</evidence>